<protein>
    <submittedName>
        <fullName evidence="1">Uncharacterized protein</fullName>
    </submittedName>
</protein>
<organism evidence="1">
    <name type="scientific">bioreactor metagenome</name>
    <dbReference type="NCBI Taxonomy" id="1076179"/>
    <lineage>
        <taxon>unclassified sequences</taxon>
        <taxon>metagenomes</taxon>
        <taxon>ecological metagenomes</taxon>
    </lineage>
</organism>
<dbReference type="EMBL" id="VSSQ01013459">
    <property type="protein sequence ID" value="MPM51536.1"/>
    <property type="molecule type" value="Genomic_DNA"/>
</dbReference>
<accession>A0A645AF04</accession>
<name>A0A645AF04_9ZZZZ</name>
<reference evidence="1" key="1">
    <citation type="submission" date="2019-08" db="EMBL/GenBank/DDBJ databases">
        <authorList>
            <person name="Kucharzyk K."/>
            <person name="Murdoch R.W."/>
            <person name="Higgins S."/>
            <person name="Loffler F."/>
        </authorList>
    </citation>
    <scope>NUCLEOTIDE SEQUENCE</scope>
</reference>
<evidence type="ECO:0000313" key="1">
    <source>
        <dbReference type="EMBL" id="MPM51536.1"/>
    </source>
</evidence>
<comment type="caution">
    <text evidence="1">The sequence shown here is derived from an EMBL/GenBank/DDBJ whole genome shotgun (WGS) entry which is preliminary data.</text>
</comment>
<sequence>MAAQSFGLDRAVGLIEEDCPARHALGACGEKGQPALISPTGPIKGLAQPGDGRCYVSPVPGLPEANASY</sequence>
<dbReference type="AlphaFoldDB" id="A0A645AF04"/>
<proteinExistence type="predicted"/>
<gene>
    <name evidence="1" type="ORF">SDC9_98285</name>
</gene>